<evidence type="ECO:0000313" key="2">
    <source>
        <dbReference type="Proteomes" id="UP000596661"/>
    </source>
</evidence>
<reference evidence="1" key="1">
    <citation type="submission" date="2018-11" db="EMBL/GenBank/DDBJ databases">
        <authorList>
            <person name="Grassa J C."/>
        </authorList>
    </citation>
    <scope>NUCLEOTIDE SEQUENCE [LARGE SCALE GENOMIC DNA]</scope>
</reference>
<reference evidence="1" key="2">
    <citation type="submission" date="2021-03" db="UniProtKB">
        <authorList>
            <consortium name="EnsemblPlants"/>
        </authorList>
    </citation>
    <scope>IDENTIFICATION</scope>
</reference>
<keyword evidence="2" id="KW-1185">Reference proteome</keyword>
<dbReference type="EMBL" id="UZAU01000681">
    <property type="status" value="NOT_ANNOTATED_CDS"/>
    <property type="molecule type" value="Genomic_DNA"/>
</dbReference>
<dbReference type="Gramene" id="evm.model.08.260">
    <property type="protein sequence ID" value="cds.evm.model.08.260"/>
    <property type="gene ID" value="evm.TU.08.260"/>
</dbReference>
<proteinExistence type="predicted"/>
<protein>
    <submittedName>
        <fullName evidence="1">Uncharacterized protein</fullName>
    </submittedName>
</protein>
<name>A0A803QAP3_CANSA</name>
<sequence>MTVGDGRHIDTFRDPWLSRLIMFCPITSKPRVNLLVKGFIDVNGSWNIQALCQVFLPMDVEVILSIPLVSGALVGFEGKGSREGELEGVCKGSRQSFSAGFSKWVPPEPGVFVLSTDVAVTRGEVLLVLKG</sequence>
<dbReference type="EnsemblPlants" id="evm.model.08.260">
    <property type="protein sequence ID" value="cds.evm.model.08.260"/>
    <property type="gene ID" value="evm.TU.08.260"/>
</dbReference>
<dbReference type="AlphaFoldDB" id="A0A803QAP3"/>
<evidence type="ECO:0000313" key="1">
    <source>
        <dbReference type="EnsemblPlants" id="cds.evm.model.08.260"/>
    </source>
</evidence>
<accession>A0A803QAP3</accession>
<dbReference type="Proteomes" id="UP000596661">
    <property type="component" value="Chromosome 8"/>
</dbReference>
<organism evidence="1 2">
    <name type="scientific">Cannabis sativa</name>
    <name type="common">Hemp</name>
    <name type="synonym">Marijuana</name>
    <dbReference type="NCBI Taxonomy" id="3483"/>
    <lineage>
        <taxon>Eukaryota</taxon>
        <taxon>Viridiplantae</taxon>
        <taxon>Streptophyta</taxon>
        <taxon>Embryophyta</taxon>
        <taxon>Tracheophyta</taxon>
        <taxon>Spermatophyta</taxon>
        <taxon>Magnoliopsida</taxon>
        <taxon>eudicotyledons</taxon>
        <taxon>Gunneridae</taxon>
        <taxon>Pentapetalae</taxon>
        <taxon>rosids</taxon>
        <taxon>fabids</taxon>
        <taxon>Rosales</taxon>
        <taxon>Cannabaceae</taxon>
        <taxon>Cannabis</taxon>
    </lineage>
</organism>